<name>A0A3P7LLK7_DIBLA</name>
<dbReference type="GO" id="GO:0015347">
    <property type="term" value="F:sodium-independent organic anion transmembrane transporter activity"/>
    <property type="evidence" value="ECO:0007669"/>
    <property type="project" value="TreeGrafter"/>
</dbReference>
<organism evidence="2 3">
    <name type="scientific">Dibothriocephalus latus</name>
    <name type="common">Fish tapeworm</name>
    <name type="synonym">Diphyllobothrium latum</name>
    <dbReference type="NCBI Taxonomy" id="60516"/>
    <lineage>
        <taxon>Eukaryota</taxon>
        <taxon>Metazoa</taxon>
        <taxon>Spiralia</taxon>
        <taxon>Lophotrochozoa</taxon>
        <taxon>Platyhelminthes</taxon>
        <taxon>Cestoda</taxon>
        <taxon>Eucestoda</taxon>
        <taxon>Diphyllobothriidea</taxon>
        <taxon>Diphyllobothriidae</taxon>
        <taxon>Dibothriocephalus</taxon>
    </lineage>
</organism>
<feature type="chain" id="PRO_5018256200" description="Kazal-like domain-containing protein" evidence="1">
    <location>
        <begin position="19"/>
        <end position="119"/>
    </location>
</feature>
<dbReference type="PANTHER" id="PTHR11388:SF142">
    <property type="entry name" value="SOLUTE CARRIER ORGANIC ANION TRANSPORTER FAMILY MEMBER 5A1"/>
    <property type="match status" value="1"/>
</dbReference>
<gene>
    <name evidence="2" type="ORF">DILT_LOCUS7604</name>
</gene>
<reference evidence="2 3" key="1">
    <citation type="submission" date="2018-11" db="EMBL/GenBank/DDBJ databases">
        <authorList>
            <consortium name="Pathogen Informatics"/>
        </authorList>
    </citation>
    <scope>NUCLEOTIDE SEQUENCE [LARGE SCALE GENOMIC DNA]</scope>
</reference>
<dbReference type="PANTHER" id="PTHR11388">
    <property type="entry name" value="ORGANIC ANION TRANSPORTER"/>
    <property type="match status" value="1"/>
</dbReference>
<keyword evidence="3" id="KW-1185">Reference proteome</keyword>
<dbReference type="Proteomes" id="UP000281553">
    <property type="component" value="Unassembled WGS sequence"/>
</dbReference>
<keyword evidence="1" id="KW-0732">Signal</keyword>
<dbReference type="AlphaFoldDB" id="A0A3P7LLK7"/>
<feature type="signal peptide" evidence="1">
    <location>
        <begin position="1"/>
        <end position="18"/>
    </location>
</feature>
<evidence type="ECO:0008006" key="4">
    <source>
        <dbReference type="Google" id="ProtNLM"/>
    </source>
</evidence>
<dbReference type="GO" id="GO:0043252">
    <property type="term" value="P:sodium-independent organic anion transport"/>
    <property type="evidence" value="ECO:0007669"/>
    <property type="project" value="TreeGrafter"/>
</dbReference>
<sequence length="119" mass="12925">MCVNFVIITCLITFFVSGCENLKVAGFTSKFPEGPFKHKLNKELLYPQCNSDCACNINAWTLVCHRKSGITFPSPCSAGCSSGPFTVQQESLFDTGLLGVLGHLFPNLAADHLSSLHKL</sequence>
<evidence type="ECO:0000313" key="2">
    <source>
        <dbReference type="EMBL" id="VDN11773.1"/>
    </source>
</evidence>
<evidence type="ECO:0000256" key="1">
    <source>
        <dbReference type="SAM" id="SignalP"/>
    </source>
</evidence>
<accession>A0A3P7LLK7</accession>
<dbReference type="OrthoDB" id="5062115at2759"/>
<evidence type="ECO:0000313" key="3">
    <source>
        <dbReference type="Proteomes" id="UP000281553"/>
    </source>
</evidence>
<dbReference type="GO" id="GO:0016323">
    <property type="term" value="C:basolateral plasma membrane"/>
    <property type="evidence" value="ECO:0007669"/>
    <property type="project" value="TreeGrafter"/>
</dbReference>
<proteinExistence type="predicted"/>
<dbReference type="EMBL" id="UYRU01052227">
    <property type="protein sequence ID" value="VDN11773.1"/>
    <property type="molecule type" value="Genomic_DNA"/>
</dbReference>
<protein>
    <recommendedName>
        <fullName evidence="4">Kazal-like domain-containing protein</fullName>
    </recommendedName>
</protein>
<dbReference type="InterPro" id="IPR004156">
    <property type="entry name" value="OATP"/>
</dbReference>